<dbReference type="CDD" id="cd00377">
    <property type="entry name" value="ICL_PEPM"/>
    <property type="match status" value="1"/>
</dbReference>
<dbReference type="SUPFAM" id="SSF51621">
    <property type="entry name" value="Phosphoenolpyruvate/pyruvate domain"/>
    <property type="match status" value="1"/>
</dbReference>
<dbReference type="InterPro" id="IPR039556">
    <property type="entry name" value="ICL/PEPM"/>
</dbReference>
<sequence>MENTMSLTRTQRLRQLLAGERALMAPGVVDAMYARLVTEAGFDAMYMTGAGTSATRLGYPDVGLLTMTEMVDNATRIADASDIPLIADADNGFGGPLNVRRAIQLYERGGVAAVHLEDQVLPKRCGHLAGKQIVPVEDMVAKVKAAVDARIDENFVVIARTDALALHGRNAAFDRAEMYREAGADVIFIESPGPDDLAHIAPRFPGIPLLYNMATSGKTPFLTRTEIEALGFKLIIYPNWLLLSACEAARKTLQVLKTEETIASVAPNVMNFKEFFDMARMPEIQELEARYGTPDENRTTY</sequence>
<dbReference type="FunFam" id="3.20.20.60:FF:000009">
    <property type="entry name" value="2-methylisocitrate lyase"/>
    <property type="match status" value="1"/>
</dbReference>
<comment type="subunit">
    <text evidence="4">Homotetramer; dimer of dimers.</text>
</comment>
<dbReference type="InterPro" id="IPR015813">
    <property type="entry name" value="Pyrv/PenolPyrv_kinase-like_dom"/>
</dbReference>
<evidence type="ECO:0000256" key="6">
    <source>
        <dbReference type="ARBA" id="ARBA00073849"/>
    </source>
</evidence>
<dbReference type="Pfam" id="PF13714">
    <property type="entry name" value="PEP_mutase"/>
    <property type="match status" value="1"/>
</dbReference>
<evidence type="ECO:0000256" key="2">
    <source>
        <dbReference type="ARBA" id="ARBA00009282"/>
    </source>
</evidence>
<dbReference type="PANTHER" id="PTHR42905:SF5">
    <property type="entry name" value="CARBOXYVINYL-CARBOXYPHOSPHONATE PHOSPHORYLMUTASE, CHLOROPLASTIC"/>
    <property type="match status" value="1"/>
</dbReference>
<dbReference type="PANTHER" id="PTHR42905">
    <property type="entry name" value="PHOSPHOENOLPYRUVATE CARBOXYLASE"/>
    <property type="match status" value="1"/>
</dbReference>
<gene>
    <name evidence="7" type="ORF">RU07_22560</name>
</gene>
<comment type="caution">
    <text evidence="7">The sequence shown here is derived from an EMBL/GenBank/DDBJ whole genome shotgun (WGS) entry which is preliminary data.</text>
</comment>
<evidence type="ECO:0000256" key="1">
    <source>
        <dbReference type="ARBA" id="ARBA00001050"/>
    </source>
</evidence>
<evidence type="ECO:0000313" key="8">
    <source>
        <dbReference type="Proteomes" id="UP000035017"/>
    </source>
</evidence>
<accession>A0A0D0KFR1</accession>
<comment type="catalytic activity">
    <reaction evidence="1">
        <text>(2S,3R)-3-hydroxybutane-1,2,3-tricarboxylate = pyruvate + succinate</text>
        <dbReference type="Rhea" id="RHEA:16809"/>
        <dbReference type="ChEBI" id="CHEBI:15361"/>
        <dbReference type="ChEBI" id="CHEBI:30031"/>
        <dbReference type="ChEBI" id="CHEBI:57429"/>
        <dbReference type="EC" id="4.1.3.30"/>
    </reaction>
</comment>
<dbReference type="EMBL" id="JXQV01000043">
    <property type="protein sequence ID" value="KIP98164.1"/>
    <property type="molecule type" value="Genomic_DNA"/>
</dbReference>
<dbReference type="InterPro" id="IPR018523">
    <property type="entry name" value="Isocitrate_lyase_ph_CS"/>
</dbReference>
<reference evidence="7 8" key="1">
    <citation type="submission" date="2014-12" db="EMBL/GenBank/DDBJ databases">
        <title>16Stimator: statistical estimation of ribosomal gene copy numbers from draft genome assemblies.</title>
        <authorList>
            <person name="Perisin M.A."/>
            <person name="Vetter M."/>
            <person name="Gilbert J.A."/>
            <person name="Bergelson J."/>
        </authorList>
    </citation>
    <scope>NUCLEOTIDE SEQUENCE [LARGE SCALE GENOMIC DNA]</scope>
    <source>
        <strain evidence="7 8">MEJ076</strain>
    </source>
</reference>
<dbReference type="GO" id="GO:0046421">
    <property type="term" value="F:methylisocitrate lyase activity"/>
    <property type="evidence" value="ECO:0007669"/>
    <property type="project" value="UniProtKB-EC"/>
</dbReference>
<evidence type="ECO:0000256" key="4">
    <source>
        <dbReference type="ARBA" id="ARBA00044762"/>
    </source>
</evidence>
<dbReference type="InterPro" id="IPR040442">
    <property type="entry name" value="Pyrv_kinase-like_dom_sf"/>
</dbReference>
<dbReference type="EC" id="4.1.3.30" evidence="3"/>
<dbReference type="AlphaFoldDB" id="A0A0D0KFR1"/>
<comment type="similarity">
    <text evidence="2">Belongs to the isocitrate lyase/PEP mutase superfamily. Methylisocitrate lyase family.</text>
</comment>
<evidence type="ECO:0000256" key="5">
    <source>
        <dbReference type="ARBA" id="ARBA00057039"/>
    </source>
</evidence>
<dbReference type="PROSITE" id="PS00161">
    <property type="entry name" value="ISOCITRATE_LYASE"/>
    <property type="match status" value="1"/>
</dbReference>
<proteinExistence type="inferred from homology"/>
<dbReference type="Proteomes" id="UP000035017">
    <property type="component" value="Unassembled WGS sequence"/>
</dbReference>
<evidence type="ECO:0000313" key="7">
    <source>
        <dbReference type="EMBL" id="KIP98164.1"/>
    </source>
</evidence>
<dbReference type="Gene3D" id="3.20.20.60">
    <property type="entry name" value="Phosphoenolpyruvate-binding domains"/>
    <property type="match status" value="1"/>
</dbReference>
<comment type="function">
    <text evidence="5">Involved in the catabolism of short chain fatty acids (SCFA) via the 2-methylcitrate cycle I (propionate degradation route). Catalyzes the thermodynamically favored C-C bond cleavage of (2R,3S)-2-methylisocitrate to yield pyruvate and succinate via an alpha-carboxy-carbanion intermediate.</text>
</comment>
<organism evidence="7 8">
    <name type="scientific">Agrobacterium tumefaciens</name>
    <dbReference type="NCBI Taxonomy" id="358"/>
    <lineage>
        <taxon>Bacteria</taxon>
        <taxon>Pseudomonadati</taxon>
        <taxon>Pseudomonadota</taxon>
        <taxon>Alphaproteobacteria</taxon>
        <taxon>Hyphomicrobiales</taxon>
        <taxon>Rhizobiaceae</taxon>
        <taxon>Rhizobium/Agrobacterium group</taxon>
        <taxon>Agrobacterium</taxon>
        <taxon>Agrobacterium tumefaciens complex</taxon>
    </lineage>
</organism>
<name>A0A0D0KFR1_AGRTU</name>
<evidence type="ECO:0000256" key="3">
    <source>
        <dbReference type="ARBA" id="ARBA00012260"/>
    </source>
</evidence>
<protein>
    <recommendedName>
        <fullName evidence="6">2-methylisocitrate lyase</fullName>
        <ecNumber evidence="3">4.1.3.30</ecNumber>
    </recommendedName>
</protein>